<keyword evidence="3" id="KW-1185">Reference proteome</keyword>
<proteinExistence type="predicted"/>
<dbReference type="Gene3D" id="3.30.2390.20">
    <property type="entry name" value="Type VII secretion system EccB, repeat 1 domain"/>
    <property type="match status" value="1"/>
</dbReference>
<dbReference type="NCBIfam" id="TIGR03919">
    <property type="entry name" value="T7SS_EccB"/>
    <property type="match status" value="1"/>
</dbReference>
<evidence type="ECO:0000256" key="1">
    <source>
        <dbReference type="SAM" id="Phobius"/>
    </source>
</evidence>
<reference evidence="3" key="1">
    <citation type="submission" date="2017-04" db="EMBL/GenBank/DDBJ databases">
        <authorList>
            <person name="Varghese N."/>
            <person name="Submissions S."/>
        </authorList>
    </citation>
    <scope>NUCLEOTIDE SEQUENCE [LARGE SCALE GENOMIC DNA]</scope>
    <source>
        <strain evidence="3">DSM 44073</strain>
    </source>
</reference>
<dbReference type="eggNOG" id="COG3266">
    <property type="taxonomic scope" value="Bacteria"/>
</dbReference>
<dbReference type="OrthoDB" id="3847604at2"/>
<dbReference type="STRING" id="40571.SAMN05660733_03011"/>
<evidence type="ECO:0000313" key="3">
    <source>
        <dbReference type="Proteomes" id="UP000192840"/>
    </source>
</evidence>
<dbReference type="InterPro" id="IPR044857">
    <property type="entry name" value="T7SS_EccB_R1"/>
</dbReference>
<evidence type="ECO:0000313" key="2">
    <source>
        <dbReference type="EMBL" id="SMC96549.1"/>
    </source>
</evidence>
<name>A0A1W2DGB9_9PSEU</name>
<dbReference type="RefSeq" id="WP_030477337.1">
    <property type="nucleotide sequence ID" value="NZ_FWYC01000007.1"/>
</dbReference>
<feature type="transmembrane region" description="Helical" evidence="1">
    <location>
        <begin position="42"/>
        <end position="61"/>
    </location>
</feature>
<dbReference type="GO" id="GO:0005576">
    <property type="term" value="C:extracellular region"/>
    <property type="evidence" value="ECO:0007669"/>
    <property type="project" value="TreeGrafter"/>
</dbReference>
<accession>A0A1W2DGB9</accession>
<organism evidence="2 3">
    <name type="scientific">Lentzea albidocapillata</name>
    <dbReference type="NCBI Taxonomy" id="40571"/>
    <lineage>
        <taxon>Bacteria</taxon>
        <taxon>Bacillati</taxon>
        <taxon>Actinomycetota</taxon>
        <taxon>Actinomycetes</taxon>
        <taxon>Pseudonocardiales</taxon>
        <taxon>Pseudonocardiaceae</taxon>
        <taxon>Lentzea</taxon>
    </lineage>
</organism>
<dbReference type="Pfam" id="PF05108">
    <property type="entry name" value="T7SS_ESX1_EccB"/>
    <property type="match status" value="1"/>
</dbReference>
<gene>
    <name evidence="2" type="ORF">SAMN05660733_03011</name>
</gene>
<dbReference type="PANTHER" id="PTHR40765">
    <property type="entry name" value="ESX-2 SECRETION SYSTEM ATPASE ECCB2"/>
    <property type="match status" value="1"/>
</dbReference>
<protein>
    <submittedName>
        <fullName evidence="2">Type VII secretion protein EccB</fullName>
    </submittedName>
</protein>
<dbReference type="EMBL" id="FWYC01000007">
    <property type="protein sequence ID" value="SMC96549.1"/>
    <property type="molecule type" value="Genomic_DNA"/>
</dbReference>
<dbReference type="Proteomes" id="UP000192840">
    <property type="component" value="Unassembled WGS sequence"/>
</dbReference>
<keyword evidence="1" id="KW-1133">Transmembrane helix</keyword>
<keyword evidence="1" id="KW-0812">Transmembrane</keyword>
<dbReference type="InterPro" id="IPR007795">
    <property type="entry name" value="T7SS_EccB"/>
</dbReference>
<keyword evidence="1" id="KW-0472">Membrane</keyword>
<dbReference type="PANTHER" id="PTHR40765:SF2">
    <property type="entry name" value="ESX-2 SECRETION SYSTEM ATPASE ECCB2"/>
    <property type="match status" value="1"/>
</dbReference>
<sequence length="468" mass="47805">MNSKTDQVHAHRFMLGRLTSALLRIDPDAPESPLHRTYRGSTIGGIIATVVCLVLLLFGLISPGGNKSWKVEGALVVADSSGARFLYAGGKLLPVLNFASAKLVAGNQLVVKHVADKSLRDVPRGDPLGIIGAPDALPALGSDPWQVCASVSRDQPGQTELSIGGGNARPLGDDEAVVVVTPDGTSSLLWRGKRHRVAADHGALDALDGVPQPVRAPAALLDSLPSGPDFAPMTIAGLGSPGPRLGSVDSKVGRLYTVPGEPSQRYVLTTSGLTPVSELDARLLTADPRLRSAAYAGGEVTVTELPGRVVGEHLSRTEAPPPVKPPRALTLHSGQGLCAVALPAGDTPRTQVALTSQVSEAGRPPFSQPGVAAPCTKVDRIAVRPGSGALVKATSASGRVGDALYLVTDTGVKYPVPPEGAKALGFESAVSIGLPTSLLALLPTGAPLDPLSLRDGGAVLPAAAPCGA</sequence>
<dbReference type="AlphaFoldDB" id="A0A1W2DGB9"/>